<sequence>MKYYHYKSDETPATASFHHHKKDSKDITINVKCGEGGRDRMTPAFRALKTGIQPLVAGQSSKITFEEEQFDIGNIYNSTNSTFVPRESGVYYVAASFTFAPEENVPYRTRADIVVNGITVQVDNDYWDQLTNLNVVNVSAVLQLQAGDLVEIFGQSTTDGDIEPDIEIPNFGFSSNFEAFKVS</sequence>
<dbReference type="RefSeq" id="WP_148966082.1">
    <property type="nucleotide sequence ID" value="NZ_CP020880.1"/>
</dbReference>
<evidence type="ECO:0000259" key="1">
    <source>
        <dbReference type="PROSITE" id="PS50871"/>
    </source>
</evidence>
<gene>
    <name evidence="2" type="ORF">B4U37_03665</name>
    <name evidence="3" type="ORF">FZC74_12260</name>
</gene>
<keyword evidence="4" id="KW-1185">Reference proteome</keyword>
<dbReference type="Proteomes" id="UP000323393">
    <property type="component" value="Unassembled WGS sequence"/>
</dbReference>
<dbReference type="InterPro" id="IPR001073">
    <property type="entry name" value="C1q_dom"/>
</dbReference>
<dbReference type="AlphaFoldDB" id="A0A1Y0CJT4"/>
<protein>
    <recommendedName>
        <fullName evidence="1">C1q domain-containing protein</fullName>
    </recommendedName>
</protein>
<dbReference type="EMBL" id="VTEU01000004">
    <property type="protein sequence ID" value="TYS58572.1"/>
    <property type="molecule type" value="Genomic_DNA"/>
</dbReference>
<name>A0A1Y0CJT4_9BACI</name>
<feature type="domain" description="C1q" evidence="1">
    <location>
        <begin position="38"/>
        <end position="183"/>
    </location>
</feature>
<evidence type="ECO:0000313" key="4">
    <source>
        <dbReference type="Proteomes" id="UP000195573"/>
    </source>
</evidence>
<evidence type="ECO:0000313" key="3">
    <source>
        <dbReference type="EMBL" id="TYS58572.1"/>
    </source>
</evidence>
<dbReference type="GeneID" id="96737528"/>
<reference evidence="2 4" key="1">
    <citation type="submission" date="2017-04" db="EMBL/GenBank/DDBJ databases">
        <title>Complete Genome Sequence of the Bacillus horikoshii 20a strain from Cuatro Cienegas, Coahuila, Mexico.</title>
        <authorList>
            <person name="Zarza E."/>
            <person name="Alcaraz L.D."/>
            <person name="Aguilar-Salinas B."/>
            <person name="Islas A."/>
            <person name="Olmedo-Alvarez G."/>
        </authorList>
    </citation>
    <scope>NUCLEOTIDE SEQUENCE [LARGE SCALE GENOMIC DNA]</scope>
    <source>
        <strain evidence="2 4">20a</strain>
    </source>
</reference>
<organism evidence="3 5">
    <name type="scientific">Sutcliffiella horikoshii</name>
    <dbReference type="NCBI Taxonomy" id="79883"/>
    <lineage>
        <taxon>Bacteria</taxon>
        <taxon>Bacillati</taxon>
        <taxon>Bacillota</taxon>
        <taxon>Bacilli</taxon>
        <taxon>Bacillales</taxon>
        <taxon>Bacillaceae</taxon>
        <taxon>Sutcliffiella</taxon>
    </lineage>
</organism>
<evidence type="ECO:0000313" key="5">
    <source>
        <dbReference type="Proteomes" id="UP000323393"/>
    </source>
</evidence>
<accession>A0A1Y0CJT4</accession>
<dbReference type="Proteomes" id="UP000195573">
    <property type="component" value="Chromosome"/>
</dbReference>
<reference evidence="3 5" key="2">
    <citation type="submission" date="2019-08" db="EMBL/GenBank/DDBJ databases">
        <title>Bacillus genomes from the desert of Cuatro Cienegas, Coahuila.</title>
        <authorList>
            <person name="Olmedo-Alvarez G."/>
        </authorList>
    </citation>
    <scope>NUCLEOTIDE SEQUENCE [LARGE SCALE GENOMIC DNA]</scope>
    <source>
        <strain evidence="3 5">CH88_3T</strain>
    </source>
</reference>
<proteinExistence type="predicted"/>
<dbReference type="SUPFAM" id="SSF49842">
    <property type="entry name" value="TNF-like"/>
    <property type="match status" value="1"/>
</dbReference>
<dbReference type="EMBL" id="CP020880">
    <property type="protein sequence ID" value="ART75195.1"/>
    <property type="molecule type" value="Genomic_DNA"/>
</dbReference>
<dbReference type="InterPro" id="IPR008983">
    <property type="entry name" value="Tumour_necrosis_fac-like_dom"/>
</dbReference>
<evidence type="ECO:0000313" key="2">
    <source>
        <dbReference type="EMBL" id="ART75195.1"/>
    </source>
</evidence>
<dbReference type="Gene3D" id="2.60.120.40">
    <property type="match status" value="1"/>
</dbReference>
<dbReference type="KEGG" id="bhk:B4U37_03665"/>
<dbReference type="Pfam" id="PF00386">
    <property type="entry name" value="C1q"/>
    <property type="match status" value="1"/>
</dbReference>
<dbReference type="PROSITE" id="PS50871">
    <property type="entry name" value="C1Q"/>
    <property type="match status" value="1"/>
</dbReference>